<organism evidence="1 2">
    <name type="scientific">Pseudoxanthomonas taiwanensis</name>
    <dbReference type="NCBI Taxonomy" id="176598"/>
    <lineage>
        <taxon>Bacteria</taxon>
        <taxon>Pseudomonadati</taxon>
        <taxon>Pseudomonadota</taxon>
        <taxon>Gammaproteobacteria</taxon>
        <taxon>Lysobacterales</taxon>
        <taxon>Lysobacteraceae</taxon>
        <taxon>Pseudoxanthomonas</taxon>
    </lineage>
</organism>
<dbReference type="AlphaFoldDB" id="A0A921NZK8"/>
<dbReference type="Proteomes" id="UP000717981">
    <property type="component" value="Unassembled WGS sequence"/>
</dbReference>
<protein>
    <submittedName>
        <fullName evidence="1">Uncharacterized protein</fullName>
    </submittedName>
</protein>
<name>A0A921NZK8_9GAMM</name>
<keyword evidence="2" id="KW-1185">Reference proteome</keyword>
<dbReference type="RefSeq" id="WP_162125065.1">
    <property type="nucleotide sequence ID" value="NZ_PDWK01000059.1"/>
</dbReference>
<gene>
    <name evidence="1" type="ORF">CR938_11050</name>
</gene>
<sequence>MPELVLQEIDPSLAERIQRVARARGWTVQEAALRLLEQGLMAVEQEVGSGLETDEADALAEAISALKDLPPGPGF</sequence>
<dbReference type="EMBL" id="PDWK01000059">
    <property type="protein sequence ID" value="KAF1687865.1"/>
    <property type="molecule type" value="Genomic_DNA"/>
</dbReference>
<evidence type="ECO:0000313" key="1">
    <source>
        <dbReference type="EMBL" id="KAF1687865.1"/>
    </source>
</evidence>
<evidence type="ECO:0000313" key="2">
    <source>
        <dbReference type="Proteomes" id="UP000717981"/>
    </source>
</evidence>
<proteinExistence type="predicted"/>
<accession>A0A921NZK8</accession>
<dbReference type="OrthoDB" id="5966436at2"/>
<comment type="caution">
    <text evidence="1">The sequence shown here is derived from an EMBL/GenBank/DDBJ whole genome shotgun (WGS) entry which is preliminary data.</text>
</comment>
<reference evidence="1" key="1">
    <citation type="submission" date="2017-10" db="EMBL/GenBank/DDBJ databases">
        <title>Whole genome sequencing of members of genus Pseudoxanthomonas.</title>
        <authorList>
            <person name="Kumar S."/>
            <person name="Bansal K."/>
            <person name="Kaur A."/>
            <person name="Patil P."/>
            <person name="Sharma S."/>
            <person name="Patil P.B."/>
        </authorList>
    </citation>
    <scope>NUCLEOTIDE SEQUENCE</scope>
    <source>
        <strain evidence="1">DSM 22914</strain>
    </source>
</reference>